<dbReference type="PANTHER" id="PTHR32444:SF108">
    <property type="entry name" value="OS02G0527900 PROTEIN"/>
    <property type="match status" value="1"/>
</dbReference>
<evidence type="ECO:0000313" key="9">
    <source>
        <dbReference type="Proteomes" id="UP000596661"/>
    </source>
</evidence>
<dbReference type="InterPro" id="IPR036426">
    <property type="entry name" value="Bulb-type_lectin_dom_sf"/>
</dbReference>
<evidence type="ECO:0000259" key="5">
    <source>
        <dbReference type="PROSITE" id="PS50948"/>
    </source>
</evidence>
<reference evidence="7 9" key="1">
    <citation type="submission" date="2018-11" db="EMBL/GenBank/DDBJ databases">
        <authorList>
            <person name="Grassa J C."/>
        </authorList>
    </citation>
    <scope>NUCLEOTIDE SEQUENCE [LARGE SCALE GENOMIC DNA]</scope>
</reference>
<dbReference type="OMA" id="PYKDLGS"/>
<keyword evidence="4" id="KW-0812">Transmembrane</keyword>
<keyword evidence="9" id="KW-1185">Reference proteome</keyword>
<evidence type="ECO:0000256" key="3">
    <source>
        <dbReference type="ARBA" id="ARBA00023180"/>
    </source>
</evidence>
<evidence type="ECO:0000313" key="8">
    <source>
        <dbReference type="Proteomes" id="UP000525078"/>
    </source>
</evidence>
<evidence type="ECO:0000313" key="6">
    <source>
        <dbReference type="EMBL" id="KAF4352934.1"/>
    </source>
</evidence>
<dbReference type="Proteomes" id="UP000525078">
    <property type="component" value="Unassembled WGS sequence"/>
</dbReference>
<organism evidence="6 8">
    <name type="scientific">Cannabis sativa</name>
    <name type="common">Hemp</name>
    <name type="synonym">Marijuana</name>
    <dbReference type="NCBI Taxonomy" id="3483"/>
    <lineage>
        <taxon>Eukaryota</taxon>
        <taxon>Viridiplantae</taxon>
        <taxon>Streptophyta</taxon>
        <taxon>Embryophyta</taxon>
        <taxon>Tracheophyta</taxon>
        <taxon>Spermatophyta</taxon>
        <taxon>Magnoliopsida</taxon>
        <taxon>eudicotyledons</taxon>
        <taxon>Gunneridae</taxon>
        <taxon>Pentapetalae</taxon>
        <taxon>rosids</taxon>
        <taxon>fabids</taxon>
        <taxon>Rosales</taxon>
        <taxon>Cannabaceae</taxon>
        <taxon>Cannabis</taxon>
    </lineage>
</organism>
<keyword evidence="2" id="KW-1015">Disulfide bond</keyword>
<dbReference type="InterPro" id="IPR001480">
    <property type="entry name" value="Bulb-type_lectin_dom"/>
</dbReference>
<dbReference type="PROSITE" id="PS50948">
    <property type="entry name" value="PAN"/>
    <property type="match status" value="1"/>
</dbReference>
<protein>
    <recommendedName>
        <fullName evidence="5">Apple domain-containing protein</fullName>
    </recommendedName>
</protein>
<dbReference type="EnsemblPlants" id="evm.model.03.1434">
    <property type="protein sequence ID" value="cds.evm.model.03.1434"/>
    <property type="gene ID" value="evm.TU.03.1434"/>
</dbReference>
<reference evidence="6 8" key="2">
    <citation type="journal article" date="2020" name="bioRxiv">
        <title>Sequence and annotation of 42 cannabis genomes reveals extensive copy number variation in cannabinoid synthesis and pathogen resistance genes.</title>
        <authorList>
            <person name="Mckernan K.J."/>
            <person name="Helbert Y."/>
            <person name="Kane L.T."/>
            <person name="Ebling H."/>
            <person name="Zhang L."/>
            <person name="Liu B."/>
            <person name="Eaton Z."/>
            <person name="Mclaughlin S."/>
            <person name="Kingan S."/>
            <person name="Baybayan P."/>
            <person name="Concepcion G."/>
            <person name="Jordan M."/>
            <person name="Riva A."/>
            <person name="Barbazuk W."/>
            <person name="Harkins T."/>
        </authorList>
    </citation>
    <scope>NUCLEOTIDE SEQUENCE [LARGE SCALE GENOMIC DNA]</scope>
    <source>
        <strain evidence="8">cv. Jamaican Lion 4</strain>
        <strain evidence="6">Mother</strain>
        <tissue evidence="6">Leaf</tissue>
    </source>
</reference>
<evidence type="ECO:0000256" key="1">
    <source>
        <dbReference type="ARBA" id="ARBA00022729"/>
    </source>
</evidence>
<dbReference type="AlphaFoldDB" id="A0A7J6E3J8"/>
<dbReference type="PANTHER" id="PTHR32444">
    <property type="entry name" value="BULB-TYPE LECTIN DOMAIN-CONTAINING PROTEIN"/>
    <property type="match status" value="1"/>
</dbReference>
<dbReference type="EMBL" id="UZAU01000302">
    <property type="status" value="NOT_ANNOTATED_CDS"/>
    <property type="molecule type" value="Genomic_DNA"/>
</dbReference>
<feature type="domain" description="Apple" evidence="5">
    <location>
        <begin position="345"/>
        <end position="429"/>
    </location>
</feature>
<evidence type="ECO:0000313" key="7">
    <source>
        <dbReference type="EnsemblPlants" id="cds.evm.model.03.1434"/>
    </source>
</evidence>
<dbReference type="Pfam" id="PF01453">
    <property type="entry name" value="B_lectin"/>
    <property type="match status" value="1"/>
</dbReference>
<sequence>METFINSVTRLRVTQFILTIIIITILLYAPTWRCSAAAVTTTQLELLKGFKATPDPSSTTSFQALLQDSSNNFALGFLRINETLLTVAVIHLPSSEPLWAANPTRMAPWSDFTQLSFNGSLVLLDSHRSRVFWSLGMEGDRVVLLNSSNLQIVQGESVTQSVMWQSFDFPTNTLVENQNLTAKMGLVSSNGLYSMRLGEDFWGLYAAFRHGSEQIYYKHKAMEAKAEIVQGKGPIYTRVNSDGYLGMYQLGTGPPVDVLPFTSFQRHVNGLLRVRLEPDGNLKGYYWDGSNWVLNYQAITEPCELPSPCGSYGFCKSGSGCSCLDNRTDFGSGSCFRGSSSGDFCGDDVAKNNFWVLRREGVELPYKELMSYETTSSLAQCESLCERSCSCWGAVYSNGSGFCYTVDYPIQTLLSVGDLSKMGYFKVRESPGRHRVGVLFRAMIGMLSGIVAVVVGFIGFVIYKTWMKRKGEKRLLEDETGGVSPGPYKDLGSASFRSIEMCSR</sequence>
<dbReference type="InterPro" id="IPR000858">
    <property type="entry name" value="S_locus_glycoprot_dom"/>
</dbReference>
<dbReference type="InterPro" id="IPR003609">
    <property type="entry name" value="Pan_app"/>
</dbReference>
<evidence type="ECO:0000256" key="4">
    <source>
        <dbReference type="SAM" id="Phobius"/>
    </source>
</evidence>
<accession>A0A7J6E3J8</accession>
<feature type="transmembrane region" description="Helical" evidence="4">
    <location>
        <begin position="12"/>
        <end position="32"/>
    </location>
</feature>
<feature type="transmembrane region" description="Helical" evidence="4">
    <location>
        <begin position="438"/>
        <end position="463"/>
    </location>
</feature>
<dbReference type="Gramene" id="evm.model.03.1434">
    <property type="protein sequence ID" value="cds.evm.model.03.1434"/>
    <property type="gene ID" value="evm.TU.03.1434"/>
</dbReference>
<dbReference type="SUPFAM" id="SSF51110">
    <property type="entry name" value="alpha-D-mannose-specific plant lectins"/>
    <property type="match status" value="1"/>
</dbReference>
<keyword evidence="1" id="KW-0732">Signal</keyword>
<dbReference type="OrthoDB" id="590879at2759"/>
<proteinExistence type="predicted"/>
<gene>
    <name evidence="7" type="primary">LOC115711477</name>
    <name evidence="6" type="ORF">F8388_000694</name>
</gene>
<dbReference type="Gene3D" id="2.90.10.30">
    <property type="match status" value="1"/>
</dbReference>
<keyword evidence="4" id="KW-1133">Transmembrane helix</keyword>
<dbReference type="Proteomes" id="UP000596661">
    <property type="component" value="Chromosome 3"/>
</dbReference>
<name>A0A7J6E3J8_CANSA</name>
<dbReference type="EMBL" id="JAATIP010000302">
    <property type="protein sequence ID" value="KAF4352934.1"/>
    <property type="molecule type" value="Genomic_DNA"/>
</dbReference>
<keyword evidence="4" id="KW-0472">Membrane</keyword>
<dbReference type="Pfam" id="PF00954">
    <property type="entry name" value="S_locus_glycop"/>
    <property type="match status" value="1"/>
</dbReference>
<accession>A0A803P5A0</accession>
<keyword evidence="3" id="KW-0325">Glycoprotein</keyword>
<dbReference type="GO" id="GO:0048544">
    <property type="term" value="P:recognition of pollen"/>
    <property type="evidence" value="ECO:0007669"/>
    <property type="project" value="InterPro"/>
</dbReference>
<evidence type="ECO:0000256" key="2">
    <source>
        <dbReference type="ARBA" id="ARBA00023157"/>
    </source>
</evidence>
<reference evidence="7" key="3">
    <citation type="submission" date="2021-03" db="UniProtKB">
        <authorList>
            <consortium name="EnsemblPlants"/>
        </authorList>
    </citation>
    <scope>IDENTIFICATION</scope>
</reference>